<reference evidence="1 2" key="1">
    <citation type="submission" date="2018-03" db="EMBL/GenBank/DDBJ databases">
        <authorList>
            <person name="Keele B.F."/>
        </authorList>
    </citation>
    <scope>NUCLEOTIDE SEQUENCE [LARGE SCALE GENOMIC DNA]</scope>
    <source>
        <strain evidence="1">ZCTH4_d</strain>
    </source>
</reference>
<accession>A0A3E0K5E3</accession>
<comment type="caution">
    <text evidence="1">The sequence shown here is derived from an EMBL/GenBank/DDBJ whole genome shotgun (WGS) entry which is preliminary data.</text>
</comment>
<proteinExistence type="predicted"/>
<evidence type="ECO:0000313" key="2">
    <source>
        <dbReference type="Proteomes" id="UP000257014"/>
    </source>
</evidence>
<gene>
    <name evidence="1" type="ORF">C6P37_07875</name>
</gene>
<protein>
    <submittedName>
        <fullName evidence="1">Uncharacterized protein</fullName>
    </submittedName>
</protein>
<dbReference type="Proteomes" id="UP000257014">
    <property type="component" value="Unassembled WGS sequence"/>
</dbReference>
<name>A0A3E0K5E3_9BACI</name>
<evidence type="ECO:0000313" key="1">
    <source>
        <dbReference type="EMBL" id="REJ28554.1"/>
    </source>
</evidence>
<organism evidence="1 2">
    <name type="scientific">Caldibacillus debilis</name>
    <dbReference type="NCBI Taxonomy" id="301148"/>
    <lineage>
        <taxon>Bacteria</taxon>
        <taxon>Bacillati</taxon>
        <taxon>Bacillota</taxon>
        <taxon>Bacilli</taxon>
        <taxon>Bacillales</taxon>
        <taxon>Bacillaceae</taxon>
        <taxon>Caldibacillus</taxon>
    </lineage>
</organism>
<dbReference type="AlphaFoldDB" id="A0A3E0K5E3"/>
<dbReference type="EMBL" id="QEWE01000016">
    <property type="protein sequence ID" value="REJ28554.1"/>
    <property type="molecule type" value="Genomic_DNA"/>
</dbReference>
<sequence length="60" mass="6820">MISPLRARESVPYYECPAPHLKENGTADVEFPRSACRIFHGEVLPEENLSANQLCNFSKR</sequence>